<name>A0A0G0GVX0_9BACT</name>
<dbReference type="Gene3D" id="3.40.50.2000">
    <property type="entry name" value="Glycogen Phosphorylase B"/>
    <property type="match status" value="2"/>
</dbReference>
<dbReference type="AlphaFoldDB" id="A0A0G0GVX0"/>
<dbReference type="GO" id="GO:0016853">
    <property type="term" value="F:isomerase activity"/>
    <property type="evidence" value="ECO:0007669"/>
    <property type="project" value="UniProtKB-KW"/>
</dbReference>
<evidence type="ECO:0000256" key="1">
    <source>
        <dbReference type="RuleBase" id="RU003513"/>
    </source>
</evidence>
<dbReference type="PANTHER" id="PTHR43174">
    <property type="entry name" value="UDP-N-ACETYLGLUCOSAMINE 2-EPIMERASE"/>
    <property type="match status" value="1"/>
</dbReference>
<dbReference type="PATRIC" id="fig|1618742.3.peg.467"/>
<dbReference type="PANTHER" id="PTHR43174:SF1">
    <property type="entry name" value="UDP-N-ACETYLGLUCOSAMINE 2-EPIMERASE"/>
    <property type="match status" value="1"/>
</dbReference>
<feature type="domain" description="UDP-N-acetylglucosamine 2-epimerase" evidence="2">
    <location>
        <begin position="1"/>
        <end position="317"/>
    </location>
</feature>
<protein>
    <submittedName>
        <fullName evidence="3">UDP-N-acetylglucosamine 2-epimerase</fullName>
    </submittedName>
</protein>
<evidence type="ECO:0000259" key="2">
    <source>
        <dbReference type="Pfam" id="PF02350"/>
    </source>
</evidence>
<proteinExistence type="inferred from homology"/>
<comment type="similarity">
    <text evidence="1">Belongs to the UDP-N-acetylglucosamine 2-epimerase family.</text>
</comment>
<dbReference type="InterPro" id="IPR029767">
    <property type="entry name" value="WecB-like"/>
</dbReference>
<evidence type="ECO:0000313" key="3">
    <source>
        <dbReference type="EMBL" id="KKQ35138.1"/>
    </source>
</evidence>
<sequence length="329" mass="36899">MSDIFFEELSLPNPTINLAICTTSPYQQLAEIIEKTGQYIVDDKPDVVCVWGDTNSSLGAAIAANKTHTMLCHIEAGCRSGDFRMAEEYNRILIDNLSDLLFPVAQCDSLNLTNEKIHGRITFLGDPLFDAFLYNRNRVLSNWIKTMSDFADFSILLTLHRAENVDSPVIIKRILKAINSIRSGKVLFPIHPRTRKMIEEFGLADLVDNEVVTTTEPLGYFEMLKILDQCDAVITDSGGLQKEAFFAQKTCITLRKSTEHLDTIRLKVNILIDPESESLDNLSEICSNAKKIGDTFKYISEMPYGDGHSSIQIVNAILDEISNNKTIIK</sequence>
<dbReference type="Pfam" id="PF02350">
    <property type="entry name" value="Epimerase_2"/>
    <property type="match status" value="1"/>
</dbReference>
<dbReference type="Proteomes" id="UP000033876">
    <property type="component" value="Unassembled WGS sequence"/>
</dbReference>
<dbReference type="SUPFAM" id="SSF53756">
    <property type="entry name" value="UDP-Glycosyltransferase/glycogen phosphorylase"/>
    <property type="match status" value="1"/>
</dbReference>
<reference evidence="3 4" key="1">
    <citation type="journal article" date="2015" name="Nature">
        <title>rRNA introns, odd ribosomes, and small enigmatic genomes across a large radiation of phyla.</title>
        <authorList>
            <person name="Brown C.T."/>
            <person name="Hug L.A."/>
            <person name="Thomas B.C."/>
            <person name="Sharon I."/>
            <person name="Castelle C.J."/>
            <person name="Singh A."/>
            <person name="Wilkins M.J."/>
            <person name="Williams K.H."/>
            <person name="Banfield J.F."/>
        </authorList>
    </citation>
    <scope>NUCLEOTIDE SEQUENCE [LARGE SCALE GENOMIC DNA]</scope>
</reference>
<keyword evidence="1" id="KW-0413">Isomerase</keyword>
<organism evidence="3 4">
    <name type="scientific">Candidatus Nomurabacteria bacterium GW2011_GWB1_37_5</name>
    <dbReference type="NCBI Taxonomy" id="1618742"/>
    <lineage>
        <taxon>Bacteria</taxon>
        <taxon>Candidatus Nomuraibacteriota</taxon>
    </lineage>
</organism>
<dbReference type="InterPro" id="IPR003331">
    <property type="entry name" value="UDP_GlcNAc_Epimerase_2_dom"/>
</dbReference>
<comment type="caution">
    <text evidence="3">The sequence shown here is derived from an EMBL/GenBank/DDBJ whole genome shotgun (WGS) entry which is preliminary data.</text>
</comment>
<evidence type="ECO:0000313" key="4">
    <source>
        <dbReference type="Proteomes" id="UP000033876"/>
    </source>
</evidence>
<accession>A0A0G0GVX0</accession>
<dbReference type="EMBL" id="LBTF01000024">
    <property type="protein sequence ID" value="KKQ35138.1"/>
    <property type="molecule type" value="Genomic_DNA"/>
</dbReference>
<gene>
    <name evidence="3" type="ORF">US50_C0024G0007</name>
</gene>